<evidence type="ECO:0000313" key="7">
    <source>
        <dbReference type="EMBL" id="MBL7629143.1"/>
    </source>
</evidence>
<dbReference type="Proteomes" id="UP000604475">
    <property type="component" value="Unassembled WGS sequence"/>
</dbReference>
<dbReference type="Pfam" id="PF00440">
    <property type="entry name" value="TetR_N"/>
    <property type="match status" value="1"/>
</dbReference>
<sequence>MPSHRSRISGGDRSGGRDRPNSKGSATRKILLETAERLFAEHGIATVPLRDVAVAAGQRNNTAVQYYFGDRESLLREITSYRAEASEASRAEALAGLLAGDGMSCVHDLVRSFVRSLARHVTDGNHYLAFLSRYIVEYGGYIGLEGAVSPTTIETFRGLLYELLPSFERLVLDERWMVLMTTTVHTLSRYQTAMRAGTQPLPFPELVDDLVEFLAGGLQAPCRQAAAPAERCD</sequence>
<organism evidence="7 8">
    <name type="scientific">Frankia nepalensis</name>
    <dbReference type="NCBI Taxonomy" id="1836974"/>
    <lineage>
        <taxon>Bacteria</taxon>
        <taxon>Bacillati</taxon>
        <taxon>Actinomycetota</taxon>
        <taxon>Actinomycetes</taxon>
        <taxon>Frankiales</taxon>
        <taxon>Frankiaceae</taxon>
        <taxon>Frankia</taxon>
    </lineage>
</organism>
<evidence type="ECO:0000256" key="4">
    <source>
        <dbReference type="SAM" id="MobiDB-lite"/>
    </source>
</evidence>
<dbReference type="GO" id="GO:0003700">
    <property type="term" value="F:DNA-binding transcription factor activity"/>
    <property type="evidence" value="ECO:0007669"/>
    <property type="project" value="TreeGrafter"/>
</dbReference>
<evidence type="ECO:0000256" key="3">
    <source>
        <dbReference type="ARBA" id="ARBA00023163"/>
    </source>
</evidence>
<name>A0A937UPJ4_9ACTN</name>
<dbReference type="InterPro" id="IPR001647">
    <property type="entry name" value="HTH_TetR"/>
</dbReference>
<dbReference type="InterPro" id="IPR041586">
    <property type="entry name" value="PsrA_TetR_C"/>
</dbReference>
<gene>
    <name evidence="7" type="ORF">I7412_18650</name>
</gene>
<keyword evidence="1" id="KW-0805">Transcription regulation</keyword>
<feature type="domain" description="PsrA tetracyclin repressor-like C-terminal" evidence="6">
    <location>
        <begin position="110"/>
        <end position="217"/>
    </location>
</feature>
<dbReference type="AlphaFoldDB" id="A0A937UPJ4"/>
<keyword evidence="2" id="KW-0238">DNA-binding</keyword>
<dbReference type="InterPro" id="IPR009057">
    <property type="entry name" value="Homeodomain-like_sf"/>
</dbReference>
<dbReference type="GO" id="GO:0000976">
    <property type="term" value="F:transcription cis-regulatory region binding"/>
    <property type="evidence" value="ECO:0007669"/>
    <property type="project" value="TreeGrafter"/>
</dbReference>
<evidence type="ECO:0000259" key="5">
    <source>
        <dbReference type="Pfam" id="PF00440"/>
    </source>
</evidence>
<evidence type="ECO:0000313" key="8">
    <source>
        <dbReference type="Proteomes" id="UP000604475"/>
    </source>
</evidence>
<dbReference type="Pfam" id="PF17939">
    <property type="entry name" value="TetR_C_30"/>
    <property type="match status" value="1"/>
</dbReference>
<proteinExistence type="predicted"/>
<dbReference type="RefSeq" id="WP_203007501.1">
    <property type="nucleotide sequence ID" value="NZ_JADWYU010000383.1"/>
</dbReference>
<feature type="region of interest" description="Disordered" evidence="4">
    <location>
        <begin position="1"/>
        <end position="27"/>
    </location>
</feature>
<dbReference type="SUPFAM" id="SSF46689">
    <property type="entry name" value="Homeodomain-like"/>
    <property type="match status" value="1"/>
</dbReference>
<dbReference type="InterPro" id="IPR036271">
    <property type="entry name" value="Tet_transcr_reg_TetR-rel_C_sf"/>
</dbReference>
<dbReference type="Gene3D" id="1.10.357.10">
    <property type="entry name" value="Tetracycline Repressor, domain 2"/>
    <property type="match status" value="1"/>
</dbReference>
<evidence type="ECO:0000256" key="2">
    <source>
        <dbReference type="ARBA" id="ARBA00023125"/>
    </source>
</evidence>
<dbReference type="PANTHER" id="PTHR30055">
    <property type="entry name" value="HTH-TYPE TRANSCRIPTIONAL REGULATOR RUTR"/>
    <property type="match status" value="1"/>
</dbReference>
<feature type="domain" description="HTH tetR-type" evidence="5">
    <location>
        <begin position="31"/>
        <end position="78"/>
    </location>
</feature>
<evidence type="ECO:0000259" key="6">
    <source>
        <dbReference type="Pfam" id="PF17939"/>
    </source>
</evidence>
<protein>
    <submittedName>
        <fullName evidence="7">TetR/AcrR family transcriptional regulator</fullName>
    </submittedName>
</protein>
<comment type="caution">
    <text evidence="7">The sequence shown here is derived from an EMBL/GenBank/DDBJ whole genome shotgun (WGS) entry which is preliminary data.</text>
</comment>
<reference evidence="7" key="1">
    <citation type="submission" date="2020-12" db="EMBL/GenBank/DDBJ databases">
        <title>Genomic characterization of non-nitrogen-fixing Frankia strains.</title>
        <authorList>
            <person name="Carlos-Shanley C."/>
            <person name="Guerra T."/>
            <person name="Hahn D."/>
        </authorList>
    </citation>
    <scope>NUCLEOTIDE SEQUENCE</scope>
    <source>
        <strain evidence="7">CN6</strain>
    </source>
</reference>
<dbReference type="EMBL" id="JAEACQ010000215">
    <property type="protein sequence ID" value="MBL7629143.1"/>
    <property type="molecule type" value="Genomic_DNA"/>
</dbReference>
<evidence type="ECO:0000256" key="1">
    <source>
        <dbReference type="ARBA" id="ARBA00023015"/>
    </source>
</evidence>
<dbReference type="InterPro" id="IPR050109">
    <property type="entry name" value="HTH-type_TetR-like_transc_reg"/>
</dbReference>
<dbReference type="PANTHER" id="PTHR30055:SF234">
    <property type="entry name" value="HTH-TYPE TRANSCRIPTIONAL REGULATOR BETI"/>
    <property type="match status" value="1"/>
</dbReference>
<keyword evidence="8" id="KW-1185">Reference proteome</keyword>
<dbReference type="SUPFAM" id="SSF48498">
    <property type="entry name" value="Tetracyclin repressor-like, C-terminal domain"/>
    <property type="match status" value="1"/>
</dbReference>
<keyword evidence="3" id="KW-0804">Transcription</keyword>
<accession>A0A937UPJ4</accession>